<name>A0A699HYS7_TANCI</name>
<accession>A0A699HYS7</accession>
<dbReference type="AlphaFoldDB" id="A0A699HYS7"/>
<dbReference type="InterPro" id="IPR018613">
    <property type="entry name" value="Ccdc97-like"/>
</dbReference>
<dbReference type="PANTHER" id="PTHR31840">
    <property type="entry name" value="COILED-COIL DOMAIN-CONTAINING PROTEIN 97"/>
    <property type="match status" value="1"/>
</dbReference>
<dbReference type="EMBL" id="BKCJ010223625">
    <property type="protein sequence ID" value="GEY93110.1"/>
    <property type="molecule type" value="Genomic_DNA"/>
</dbReference>
<reference evidence="2" key="1">
    <citation type="journal article" date="2019" name="Sci. Rep.">
        <title>Draft genome of Tanacetum cinerariifolium, the natural source of mosquito coil.</title>
        <authorList>
            <person name="Yamashiro T."/>
            <person name="Shiraishi A."/>
            <person name="Satake H."/>
            <person name="Nakayama K."/>
        </authorList>
    </citation>
    <scope>NUCLEOTIDE SEQUENCE</scope>
</reference>
<evidence type="ECO:0000259" key="1">
    <source>
        <dbReference type="Pfam" id="PF09747"/>
    </source>
</evidence>
<protein>
    <recommendedName>
        <fullName evidence="1">CCD97-like C-terminal domain-containing protein</fullName>
    </recommendedName>
</protein>
<gene>
    <name evidence="2" type="ORF">Tci_465084</name>
</gene>
<sequence length="221" mass="25566">MECEDLAASIGLLSDCEKVVPSKVVVDKDGEMLMLVFDEALCVGDGETNMFSILVLILNITQVFNQYISACIDICYLSNPECYGSLLTLDELKEFDMPSDDYEINWHLRSVINPTSKDLKSRSAKVKNRRRAFMNKLMNGGKLFSKDSIRDREPYLHHEFVGKFHDQSGRQMYRPVEKWNKKRRKMRMTRKWKKGSMAMPMCVRNTSTQWLVSLFLVSVPS</sequence>
<comment type="caution">
    <text evidence="2">The sequence shown here is derived from an EMBL/GenBank/DDBJ whole genome shotgun (WGS) entry which is preliminary data.</text>
</comment>
<feature type="non-terminal residue" evidence="2">
    <location>
        <position position="221"/>
    </location>
</feature>
<dbReference type="InterPro" id="IPR040233">
    <property type="entry name" value="CCD97-like_C"/>
</dbReference>
<feature type="domain" description="CCD97-like C-terminal" evidence="1">
    <location>
        <begin position="128"/>
        <end position="188"/>
    </location>
</feature>
<dbReference type="PANTHER" id="PTHR31840:SF1">
    <property type="entry name" value="COILED-COIL DOMAIN-CONTAINING PROTEIN 97"/>
    <property type="match status" value="1"/>
</dbReference>
<evidence type="ECO:0000313" key="2">
    <source>
        <dbReference type="EMBL" id="GEY93110.1"/>
    </source>
</evidence>
<dbReference type="Pfam" id="PF09747">
    <property type="entry name" value="CCD97-like_C"/>
    <property type="match status" value="1"/>
</dbReference>
<organism evidence="2">
    <name type="scientific">Tanacetum cinerariifolium</name>
    <name type="common">Dalmatian daisy</name>
    <name type="synonym">Chrysanthemum cinerariifolium</name>
    <dbReference type="NCBI Taxonomy" id="118510"/>
    <lineage>
        <taxon>Eukaryota</taxon>
        <taxon>Viridiplantae</taxon>
        <taxon>Streptophyta</taxon>
        <taxon>Embryophyta</taxon>
        <taxon>Tracheophyta</taxon>
        <taxon>Spermatophyta</taxon>
        <taxon>Magnoliopsida</taxon>
        <taxon>eudicotyledons</taxon>
        <taxon>Gunneridae</taxon>
        <taxon>Pentapetalae</taxon>
        <taxon>asterids</taxon>
        <taxon>campanulids</taxon>
        <taxon>Asterales</taxon>
        <taxon>Asteraceae</taxon>
        <taxon>Asteroideae</taxon>
        <taxon>Anthemideae</taxon>
        <taxon>Anthemidinae</taxon>
        <taxon>Tanacetum</taxon>
    </lineage>
</organism>
<proteinExistence type="predicted"/>